<sequence length="399" mass="43099">MSKSPSFPPSGQYLKTIRQSARKLCEKAQVTIKDDAIEHLLVSSAFKETFDQLSSFPGLALPLKFASHLDELNVLSILGLLQFGTAFEIPLRAQTGRGAGDAIKALIFAMYITSNGDEGDLLSSNGISTIALAKVAELLGVDVMIEKPHETLVGVTVGALGGPLYTFVQLVTRALNETGAALLASGYPNLGLFVVEALKEGQRQTTQSDSPNSFVDFTLDKIVRAIPGFRDMYTVDGEPAYIFSKALFLLNAIFTRFGSISPPPFPVPSTSDLPAFADGLLPPLLVQLGVIDLSNSQLNDLWPAVDSPAKLVKNGGDKTERQVLREGPAVTQDQAYLLRAASIVAVDSFPRIASKLSSKNVPTFTVPQINSWLSSIAKSRETYHLKELSTMVFKDTVHW</sequence>
<dbReference type="PANTHER" id="PTHR21314:SF1">
    <property type="entry name" value="QUEUOSINE SALVAGE PROTEIN"/>
    <property type="match status" value="1"/>
</dbReference>
<dbReference type="EMBL" id="ML210185">
    <property type="protein sequence ID" value="TFK25496.1"/>
    <property type="molecule type" value="Genomic_DNA"/>
</dbReference>
<comment type="catalytic activity">
    <reaction evidence="1">
        <text>queuosine 5'-phosphate + H2O = queuine + D-ribose 5-phosphate</text>
        <dbReference type="Rhea" id="RHEA:75387"/>
        <dbReference type="ChEBI" id="CHEBI:15377"/>
        <dbReference type="ChEBI" id="CHEBI:17433"/>
        <dbReference type="ChEBI" id="CHEBI:78346"/>
        <dbReference type="ChEBI" id="CHEBI:194371"/>
    </reaction>
    <physiologicalReaction direction="left-to-right" evidence="1">
        <dbReference type="Rhea" id="RHEA:75388"/>
    </physiologicalReaction>
</comment>
<dbReference type="OrthoDB" id="416777at2759"/>
<organism evidence="2 3">
    <name type="scientific">Coprinopsis marcescibilis</name>
    <name type="common">Agaric fungus</name>
    <name type="synonym">Psathyrella marcescibilis</name>
    <dbReference type="NCBI Taxonomy" id="230819"/>
    <lineage>
        <taxon>Eukaryota</taxon>
        <taxon>Fungi</taxon>
        <taxon>Dikarya</taxon>
        <taxon>Basidiomycota</taxon>
        <taxon>Agaricomycotina</taxon>
        <taxon>Agaricomycetes</taxon>
        <taxon>Agaricomycetidae</taxon>
        <taxon>Agaricales</taxon>
        <taxon>Agaricineae</taxon>
        <taxon>Psathyrellaceae</taxon>
        <taxon>Coprinopsis</taxon>
    </lineage>
</organism>
<protein>
    <recommendedName>
        <fullName evidence="1">Queuosine 5'-phosphate N-glycosylase/hydrolase</fullName>
        <ecNumber evidence="1">3.2.2.-</ecNumber>
    </recommendedName>
    <alternativeName>
        <fullName evidence="1">Queuosine-nucleotide N-glycosylase/hydrolase</fullName>
    </alternativeName>
</protein>
<dbReference type="GO" id="GO:0006400">
    <property type="term" value="P:tRNA modification"/>
    <property type="evidence" value="ECO:0007669"/>
    <property type="project" value="TreeGrafter"/>
</dbReference>
<evidence type="ECO:0000256" key="1">
    <source>
        <dbReference type="RuleBase" id="RU365002"/>
    </source>
</evidence>
<dbReference type="InterPro" id="IPR019438">
    <property type="entry name" value="Q_salvage"/>
</dbReference>
<name>A0A5C3KY56_COPMA</name>
<dbReference type="AlphaFoldDB" id="A0A5C3KY56"/>
<dbReference type="EC" id="3.2.2.-" evidence="1"/>
<comment type="function">
    <text evidence="1">Catalyzes the hydrolysis of queuosine 5'-phosphate, releasing the nucleobase queuine (q). Is required for salvage of queuine from exogenous queuosine (Q) that is imported and then converted to queuosine 5'-phosphate intracellularly.</text>
</comment>
<proteinExistence type="inferred from homology"/>
<accession>A0A5C3KY56</accession>
<reference evidence="2 3" key="1">
    <citation type="journal article" date="2019" name="Nat. Ecol. Evol.">
        <title>Megaphylogeny resolves global patterns of mushroom evolution.</title>
        <authorList>
            <person name="Varga T."/>
            <person name="Krizsan K."/>
            <person name="Foldi C."/>
            <person name="Dima B."/>
            <person name="Sanchez-Garcia M."/>
            <person name="Sanchez-Ramirez S."/>
            <person name="Szollosi G.J."/>
            <person name="Szarkandi J.G."/>
            <person name="Papp V."/>
            <person name="Albert L."/>
            <person name="Andreopoulos W."/>
            <person name="Angelini C."/>
            <person name="Antonin V."/>
            <person name="Barry K.W."/>
            <person name="Bougher N.L."/>
            <person name="Buchanan P."/>
            <person name="Buyck B."/>
            <person name="Bense V."/>
            <person name="Catcheside P."/>
            <person name="Chovatia M."/>
            <person name="Cooper J."/>
            <person name="Damon W."/>
            <person name="Desjardin D."/>
            <person name="Finy P."/>
            <person name="Geml J."/>
            <person name="Haridas S."/>
            <person name="Hughes K."/>
            <person name="Justo A."/>
            <person name="Karasinski D."/>
            <person name="Kautmanova I."/>
            <person name="Kiss B."/>
            <person name="Kocsube S."/>
            <person name="Kotiranta H."/>
            <person name="LaButti K.M."/>
            <person name="Lechner B.E."/>
            <person name="Liimatainen K."/>
            <person name="Lipzen A."/>
            <person name="Lukacs Z."/>
            <person name="Mihaltcheva S."/>
            <person name="Morgado L.N."/>
            <person name="Niskanen T."/>
            <person name="Noordeloos M.E."/>
            <person name="Ohm R.A."/>
            <person name="Ortiz-Santana B."/>
            <person name="Ovrebo C."/>
            <person name="Racz N."/>
            <person name="Riley R."/>
            <person name="Savchenko A."/>
            <person name="Shiryaev A."/>
            <person name="Soop K."/>
            <person name="Spirin V."/>
            <person name="Szebenyi C."/>
            <person name="Tomsovsky M."/>
            <person name="Tulloss R.E."/>
            <person name="Uehling J."/>
            <person name="Grigoriev I.V."/>
            <person name="Vagvolgyi C."/>
            <person name="Papp T."/>
            <person name="Martin F.M."/>
            <person name="Miettinen O."/>
            <person name="Hibbett D.S."/>
            <person name="Nagy L.G."/>
        </authorList>
    </citation>
    <scope>NUCLEOTIDE SEQUENCE [LARGE SCALE GENOMIC DNA]</scope>
    <source>
        <strain evidence="2 3">CBS 121175</strain>
    </source>
</reference>
<comment type="similarity">
    <text evidence="1">Belongs to the QNG1 protein family.</text>
</comment>
<evidence type="ECO:0000313" key="2">
    <source>
        <dbReference type="EMBL" id="TFK25496.1"/>
    </source>
</evidence>
<keyword evidence="1" id="KW-0378">Hydrolase</keyword>
<dbReference type="Proteomes" id="UP000307440">
    <property type="component" value="Unassembled WGS sequence"/>
</dbReference>
<keyword evidence="3" id="KW-1185">Reference proteome</keyword>
<gene>
    <name evidence="2" type="ORF">FA15DRAFT_617507</name>
</gene>
<dbReference type="PANTHER" id="PTHR21314">
    <property type="entry name" value="QUEUOSINE 5'-PHOSPHATE N-GLYCOSYLASE_HYDROLASE-RELATED"/>
    <property type="match status" value="1"/>
</dbReference>
<dbReference type="GO" id="GO:0016787">
    <property type="term" value="F:hydrolase activity"/>
    <property type="evidence" value="ECO:0007669"/>
    <property type="project" value="UniProtKB-KW"/>
</dbReference>
<evidence type="ECO:0000313" key="3">
    <source>
        <dbReference type="Proteomes" id="UP000307440"/>
    </source>
</evidence>